<evidence type="ECO:0000313" key="1">
    <source>
        <dbReference type="EMBL" id="KAL3309167.1"/>
    </source>
</evidence>
<gene>
    <name evidence="1" type="ORF">Ciccas_012287</name>
</gene>
<protein>
    <recommendedName>
        <fullName evidence="3">MULE transposase domain-containing protein</fullName>
    </recommendedName>
</protein>
<organism evidence="1 2">
    <name type="scientific">Cichlidogyrus casuarinus</name>
    <dbReference type="NCBI Taxonomy" id="1844966"/>
    <lineage>
        <taxon>Eukaryota</taxon>
        <taxon>Metazoa</taxon>
        <taxon>Spiralia</taxon>
        <taxon>Lophotrochozoa</taxon>
        <taxon>Platyhelminthes</taxon>
        <taxon>Monogenea</taxon>
        <taxon>Monopisthocotylea</taxon>
        <taxon>Dactylogyridea</taxon>
        <taxon>Ancyrocephalidae</taxon>
        <taxon>Cichlidogyrus</taxon>
    </lineage>
</organism>
<name>A0ABD2PNU4_9PLAT</name>
<sequence>SSAFFASLECNVECCKHTLKFVGIDQTQGILALPKLPSSACPWSLPPTFYQAISSSLNGSLSFIPSHQRLGFKEYEIPSPDRLIEISSEFAFKEILAKHDYPIRILHSHAIPFSVNASCLNTSCHVVWKVTQSVEDLAIRCLRIGQHNHCLDDRNVDWDLVKIVHAEMTRAFTHGLIRFQPDYYQIVNFLKRTKFRPISKDLADCKDLAQQLSYDFFATEDEEIIFLQTQMMRNYSQHPTAAAWVCLDTTYGVCISLLTIRPPSGVQTLAVCIHKREDALTYATFLRMYTAANPNGFGGNGSPLYIVTDNCPAERKGIATVLHQSRRLQALKKASQSKEFAPLCNAILNDVDQESLLSKLARMEEMAGEESVAVKFMKSIKRTPNILAINRAQTFGNSKSTNHRTSEDKENVPPKRKAIPLFTPFQPRDHEGLLEGCVRPIGFKHFQNSCYASGALQILMSSSRLVNGIAQCKGLLWAKLKEMVVNGRGTLIDHRSAGYMELVKGD</sequence>
<evidence type="ECO:0000313" key="2">
    <source>
        <dbReference type="Proteomes" id="UP001626550"/>
    </source>
</evidence>
<keyword evidence="2" id="KW-1185">Reference proteome</keyword>
<dbReference type="Proteomes" id="UP001626550">
    <property type="component" value="Unassembled WGS sequence"/>
</dbReference>
<proteinExistence type="predicted"/>
<evidence type="ECO:0008006" key="3">
    <source>
        <dbReference type="Google" id="ProtNLM"/>
    </source>
</evidence>
<accession>A0ABD2PNU4</accession>
<dbReference type="EMBL" id="JBJKFK010004224">
    <property type="protein sequence ID" value="KAL3309167.1"/>
    <property type="molecule type" value="Genomic_DNA"/>
</dbReference>
<dbReference type="AlphaFoldDB" id="A0ABD2PNU4"/>
<feature type="non-terminal residue" evidence="1">
    <location>
        <position position="1"/>
    </location>
</feature>
<reference evidence="1 2" key="1">
    <citation type="submission" date="2024-11" db="EMBL/GenBank/DDBJ databases">
        <title>Adaptive evolution of stress response genes in parasites aligns with host niche diversity.</title>
        <authorList>
            <person name="Hahn C."/>
            <person name="Resl P."/>
        </authorList>
    </citation>
    <scope>NUCLEOTIDE SEQUENCE [LARGE SCALE GENOMIC DNA]</scope>
    <source>
        <strain evidence="1">EGGRZ-B1_66</strain>
        <tissue evidence="1">Body</tissue>
    </source>
</reference>
<comment type="caution">
    <text evidence="1">The sequence shown here is derived from an EMBL/GenBank/DDBJ whole genome shotgun (WGS) entry which is preliminary data.</text>
</comment>